<keyword evidence="7 8" id="KW-0472">Membrane</keyword>
<feature type="transmembrane region" description="Helical" evidence="8">
    <location>
        <begin position="250"/>
        <end position="272"/>
    </location>
</feature>
<feature type="transmembrane region" description="Helical" evidence="8">
    <location>
        <begin position="9"/>
        <end position="31"/>
    </location>
</feature>
<dbReference type="CDD" id="cd06261">
    <property type="entry name" value="TM_PBP2"/>
    <property type="match status" value="1"/>
</dbReference>
<keyword evidence="3" id="KW-0813">Transport</keyword>
<comment type="similarity">
    <text evidence="2 8">Belongs to the binding-protein-dependent transport system permease family. CysTW subfamily.</text>
</comment>
<evidence type="ECO:0000256" key="1">
    <source>
        <dbReference type="ARBA" id="ARBA00004651"/>
    </source>
</evidence>
<protein>
    <recommendedName>
        <fullName evidence="8">Phosphate transport system permease protein PstA</fullName>
    </recommendedName>
</protein>
<evidence type="ECO:0000256" key="7">
    <source>
        <dbReference type="ARBA" id="ARBA00023136"/>
    </source>
</evidence>
<evidence type="ECO:0000256" key="5">
    <source>
        <dbReference type="ARBA" id="ARBA00022692"/>
    </source>
</evidence>
<feature type="transmembrane region" description="Helical" evidence="8">
    <location>
        <begin position="60"/>
        <end position="89"/>
    </location>
</feature>
<dbReference type="EMBL" id="JADEWC010000013">
    <property type="protein sequence ID" value="MBE9222531.1"/>
    <property type="molecule type" value="Genomic_DNA"/>
</dbReference>
<evidence type="ECO:0000313" key="11">
    <source>
        <dbReference type="Proteomes" id="UP000654604"/>
    </source>
</evidence>
<evidence type="ECO:0000256" key="3">
    <source>
        <dbReference type="ARBA" id="ARBA00022448"/>
    </source>
</evidence>
<keyword evidence="4 8" id="KW-1003">Cell membrane</keyword>
<proteinExistence type="inferred from homology"/>
<dbReference type="SUPFAM" id="SSF161098">
    <property type="entry name" value="MetI-like"/>
    <property type="match status" value="1"/>
</dbReference>
<dbReference type="InterPro" id="IPR005672">
    <property type="entry name" value="Phosphate_PstA"/>
</dbReference>
<name>A0ABR9V5X5_9CHRO</name>
<evidence type="ECO:0000256" key="4">
    <source>
        <dbReference type="ARBA" id="ARBA00022475"/>
    </source>
</evidence>
<feature type="transmembrane region" description="Helical" evidence="8">
    <location>
        <begin position="132"/>
        <end position="152"/>
    </location>
</feature>
<dbReference type="NCBIfam" id="TIGR00974">
    <property type="entry name" value="3a0107s02c"/>
    <property type="match status" value="1"/>
</dbReference>
<dbReference type="PROSITE" id="PS50928">
    <property type="entry name" value="ABC_TM1"/>
    <property type="match status" value="1"/>
</dbReference>
<keyword evidence="5 8" id="KW-0812">Transmembrane</keyword>
<sequence>MLSYKKREGLLISISLWLMALIIVVFFSWFLGDIIINSRGKISWQFLFSQPLNAGREGGIAPILVSTFLILFVTMVTALPLGVGTAIFLTEFTEQNNFLGVLIRRSLDILAGVPSIVFGLFGNAFFTIKLGLGFSILSGGLTLACMVLPILIRTTEEGLRNVPLDYRLGAAALGISQRATLWRIVLPSAVGSVIVGFVLGVGRAIAETAALIFTSGYVDRMPESLMDSGRSLSIHIFDLSMNVSGGDDNAYGSALVLLMLFFLINFIAKIILNVTSIAHNKNV</sequence>
<accession>A0ABR9V5X5</accession>
<feature type="transmembrane region" description="Helical" evidence="8">
    <location>
        <begin position="184"/>
        <end position="206"/>
    </location>
</feature>
<comment type="caution">
    <text evidence="10">The sequence shown here is derived from an EMBL/GenBank/DDBJ whole genome shotgun (WGS) entry which is preliminary data.</text>
</comment>
<keyword evidence="11" id="KW-1185">Reference proteome</keyword>
<evidence type="ECO:0000256" key="6">
    <source>
        <dbReference type="ARBA" id="ARBA00022989"/>
    </source>
</evidence>
<dbReference type="Pfam" id="PF00528">
    <property type="entry name" value="BPD_transp_1"/>
    <property type="match status" value="1"/>
</dbReference>
<feature type="domain" description="ABC transmembrane type-1" evidence="9">
    <location>
        <begin position="64"/>
        <end position="272"/>
    </location>
</feature>
<dbReference type="PANTHER" id="PTHR43470:SF3">
    <property type="entry name" value="PHOSPHATE TRANSPORT SYSTEM PERMEASE PROTEIN PSTA-RELATED"/>
    <property type="match status" value="1"/>
</dbReference>
<dbReference type="InterPro" id="IPR000515">
    <property type="entry name" value="MetI-like"/>
</dbReference>
<dbReference type="PANTHER" id="PTHR43470">
    <property type="entry name" value="PHOSPHATE TRANSPORT SYSTEM PERMEASE PROTEIN PSTA-RELATED"/>
    <property type="match status" value="1"/>
</dbReference>
<reference evidence="10 11" key="1">
    <citation type="submission" date="2020-10" db="EMBL/GenBank/DDBJ databases">
        <authorList>
            <person name="Castelo-Branco R."/>
            <person name="Eusebio N."/>
            <person name="Adriana R."/>
            <person name="Vieira A."/>
            <person name="Brugerolle De Fraissinette N."/>
            <person name="Rezende De Castro R."/>
            <person name="Schneider M.P."/>
            <person name="Vasconcelos V."/>
            <person name="Leao P.N."/>
        </authorList>
    </citation>
    <scope>NUCLEOTIDE SEQUENCE [LARGE SCALE GENOMIC DNA]</scope>
    <source>
        <strain evidence="10 11">LEGE 03274</strain>
    </source>
</reference>
<keyword evidence="6 8" id="KW-1133">Transmembrane helix</keyword>
<gene>
    <name evidence="10" type="primary">pstA</name>
    <name evidence="10" type="ORF">IQ215_07445</name>
</gene>
<organism evidence="10 11">
    <name type="scientific">Cyanobacterium stanieri LEGE 03274</name>
    <dbReference type="NCBI Taxonomy" id="1828756"/>
    <lineage>
        <taxon>Bacteria</taxon>
        <taxon>Bacillati</taxon>
        <taxon>Cyanobacteriota</taxon>
        <taxon>Cyanophyceae</taxon>
        <taxon>Oscillatoriophycideae</taxon>
        <taxon>Chroococcales</taxon>
        <taxon>Geminocystaceae</taxon>
        <taxon>Cyanobacterium</taxon>
    </lineage>
</organism>
<dbReference type="Gene3D" id="1.10.3720.10">
    <property type="entry name" value="MetI-like"/>
    <property type="match status" value="1"/>
</dbReference>
<evidence type="ECO:0000256" key="2">
    <source>
        <dbReference type="ARBA" id="ARBA00007069"/>
    </source>
</evidence>
<evidence type="ECO:0000256" key="8">
    <source>
        <dbReference type="RuleBase" id="RU363043"/>
    </source>
</evidence>
<evidence type="ECO:0000259" key="9">
    <source>
        <dbReference type="PROSITE" id="PS50928"/>
    </source>
</evidence>
<dbReference type="Proteomes" id="UP000654604">
    <property type="component" value="Unassembled WGS sequence"/>
</dbReference>
<feature type="transmembrane region" description="Helical" evidence="8">
    <location>
        <begin position="109"/>
        <end position="126"/>
    </location>
</feature>
<evidence type="ECO:0000313" key="10">
    <source>
        <dbReference type="EMBL" id="MBE9222531.1"/>
    </source>
</evidence>
<dbReference type="RefSeq" id="WP_193800688.1">
    <property type="nucleotide sequence ID" value="NZ_JADEWC010000013.1"/>
</dbReference>
<comment type="subcellular location">
    <subcellularLocation>
        <location evidence="1 8">Cell membrane</location>
        <topology evidence="1 8">Multi-pass membrane protein</topology>
    </subcellularLocation>
</comment>
<dbReference type="InterPro" id="IPR035906">
    <property type="entry name" value="MetI-like_sf"/>
</dbReference>